<dbReference type="Proteomes" id="UP001281305">
    <property type="component" value="Chromosome"/>
</dbReference>
<accession>A0ABZ2TJH4</accession>
<evidence type="ECO:0000313" key="1">
    <source>
        <dbReference type="EMBL" id="WYK19862.1"/>
    </source>
</evidence>
<proteinExistence type="predicted"/>
<sequence length="62" mass="7154">MKIMSKAERQKVRKEYIEYRNKEFKAVAKEVGKEYCKIGAGVVNELGFLFTGVRATAAKKRR</sequence>
<name>A0ABZ2TJH4_9RHOB</name>
<evidence type="ECO:0000313" key="2">
    <source>
        <dbReference type="Proteomes" id="UP001281305"/>
    </source>
</evidence>
<protein>
    <submittedName>
        <fullName evidence="1">Uncharacterized protein</fullName>
    </submittedName>
</protein>
<keyword evidence="2" id="KW-1185">Reference proteome</keyword>
<reference evidence="1 2" key="1">
    <citation type="submission" date="2024-02" db="EMBL/GenBank/DDBJ databases">
        <title>Roseovarius strain W115 nov., isolated from a marine algae.</title>
        <authorList>
            <person name="Lee M.W."/>
            <person name="Lee J.K."/>
            <person name="Kim J.M."/>
            <person name="Choi D.G."/>
            <person name="Baek J.H."/>
            <person name="Bayburt H."/>
            <person name="Jung J.J."/>
            <person name="Han D.M."/>
            <person name="Jeon C.O."/>
        </authorList>
    </citation>
    <scope>NUCLEOTIDE SEQUENCE [LARGE SCALE GENOMIC DNA]</scope>
    <source>
        <strain evidence="1 2">W115</strain>
    </source>
</reference>
<organism evidence="1 2">
    <name type="scientific">Roseovarius rhodophyticola</name>
    <dbReference type="NCBI Taxonomy" id="3080827"/>
    <lineage>
        <taxon>Bacteria</taxon>
        <taxon>Pseudomonadati</taxon>
        <taxon>Pseudomonadota</taxon>
        <taxon>Alphaproteobacteria</taxon>
        <taxon>Rhodobacterales</taxon>
        <taxon>Roseobacteraceae</taxon>
        <taxon>Roseovarius</taxon>
    </lineage>
</organism>
<dbReference type="EMBL" id="CP146606">
    <property type="protein sequence ID" value="WYK19862.1"/>
    <property type="molecule type" value="Genomic_DNA"/>
</dbReference>
<dbReference type="RefSeq" id="WP_317056560.1">
    <property type="nucleotide sequence ID" value="NZ_CP146606.1"/>
</dbReference>
<gene>
    <name evidence="1" type="ORF">RZS32_008480</name>
</gene>